<evidence type="ECO:0000259" key="2">
    <source>
        <dbReference type="PROSITE" id="PS50878"/>
    </source>
</evidence>
<keyword evidence="1" id="KW-0472">Membrane</keyword>
<dbReference type="InterPro" id="IPR000477">
    <property type="entry name" value="RT_dom"/>
</dbReference>
<reference evidence="3" key="1">
    <citation type="submission" date="2023-06" db="EMBL/GenBank/DDBJ databases">
        <title>Male Hemibagrus guttatus genome.</title>
        <authorList>
            <person name="Bian C."/>
        </authorList>
    </citation>
    <scope>NUCLEOTIDE SEQUENCE</scope>
    <source>
        <strain evidence="3">Male_cb2023</strain>
        <tissue evidence="3">Muscle</tissue>
    </source>
</reference>
<keyword evidence="4" id="KW-1185">Reference proteome</keyword>
<protein>
    <recommendedName>
        <fullName evidence="2">Reverse transcriptase domain-containing protein</fullName>
    </recommendedName>
</protein>
<dbReference type="GO" id="GO:0015074">
    <property type="term" value="P:DNA integration"/>
    <property type="evidence" value="ECO:0007669"/>
    <property type="project" value="InterPro"/>
</dbReference>
<dbReference type="InterPro" id="IPR036397">
    <property type="entry name" value="RNaseH_sf"/>
</dbReference>
<name>A0AAE0V2U8_9TELE</name>
<sequence>MLVNFYTAIIESILTSFITVWFAAATARDKAKLQRVIHSAEKVIGCSLPTLQELQTPNSTMAKTKELSKDTRNNIVDLHQAGKTEPAIGKQLGVKKSTVGAIIRKWKTYKTTDNLPRSGAPHKISPRGVKMITRTVRKNPRTTRRDLVNDLQRAGTKVTKATISNALCRQGLKSCSARRVPLLKPVHVRAHLKFAREHLDDPEEDWENVIWSDETKIELFGKNSTCRVWRRKNAELQPKNTIPTVKHGGGNIMLWGCFSAKGPGLLISVKERMNGAMYREILSKNLLPSARALKMKHGWVFQHDNDPKHTTRATKEWLRKKHFKVLEWLSQSPDLNPIENLWRELKICVAQRQPHNITALEEICMEEWAKLPATVGFLMWICVSSRIRNVDMCLRSDSEQFSSHRVHFQSLLEDIQRIRCEWGAGVLNWVLSLSISHTAHWKFNMAPHGNELSEDVKKRIFALYKDGLSYKKTAKTLKLSCSTVAKTIQWFNRTGSTQNRPRHGRPKQLRARAQRHIQRLALGNRRLRAASIAAEVDAVGGQPVSAQTIRCTLHQIGLHGCRLRRKPLLKVMHKKARKQFAEDKQTKDMDYWNHVVWPDETKINLFGSDGIKRVWRQPGEEYKDKCVLPTVKHGGGSVMVWVCTSAAGTGELQFIEGTMNANIYCDILKQSMIPSLRRLGHRAVFQHDNDPKHTSKATTALYRDGQRELHCVFVDLEKAYDRVPREELWYCMRKSGVAEKYVRVVQDMYERSRTVVRCAVGQTEEFNVEVGLHQGSALSPFLFAVVMDQLPEEVRQESPWTMMFADDIVICSESREQVEENLERWRFALERRGMKVSRSKTEYMCVNEREGSGTVRLQGEEVKKVQEFKYLGSTVQSNGECGKECEPALICEKNGAPVEGLPILVFSDKCQLSCMLRGFEHRPDKRTSGPSCYPHEACF</sequence>
<keyword evidence="1" id="KW-0812">Transmembrane</keyword>
<organism evidence="3 4">
    <name type="scientific">Hemibagrus guttatus</name>
    <dbReference type="NCBI Taxonomy" id="175788"/>
    <lineage>
        <taxon>Eukaryota</taxon>
        <taxon>Metazoa</taxon>
        <taxon>Chordata</taxon>
        <taxon>Craniata</taxon>
        <taxon>Vertebrata</taxon>
        <taxon>Euteleostomi</taxon>
        <taxon>Actinopterygii</taxon>
        <taxon>Neopterygii</taxon>
        <taxon>Teleostei</taxon>
        <taxon>Ostariophysi</taxon>
        <taxon>Siluriformes</taxon>
        <taxon>Bagridae</taxon>
        <taxon>Hemibagrus</taxon>
    </lineage>
</organism>
<dbReference type="PANTHER" id="PTHR23022">
    <property type="entry name" value="TRANSPOSABLE ELEMENT-RELATED"/>
    <property type="match status" value="1"/>
</dbReference>
<gene>
    <name evidence="3" type="ORF">QTP70_016278</name>
</gene>
<dbReference type="Pfam" id="PF01498">
    <property type="entry name" value="HTH_Tnp_Tc3_2"/>
    <property type="match status" value="2"/>
</dbReference>
<comment type="caution">
    <text evidence="3">The sequence shown here is derived from an EMBL/GenBank/DDBJ whole genome shotgun (WGS) entry which is preliminary data.</text>
</comment>
<proteinExistence type="predicted"/>
<feature type="domain" description="Reverse transcriptase" evidence="2">
    <location>
        <begin position="636"/>
        <end position="875"/>
    </location>
</feature>
<dbReference type="SUPFAM" id="SSF56672">
    <property type="entry name" value="DNA/RNA polymerases"/>
    <property type="match status" value="1"/>
</dbReference>
<feature type="transmembrane region" description="Helical" evidence="1">
    <location>
        <begin position="6"/>
        <end position="25"/>
    </location>
</feature>
<dbReference type="InterPro" id="IPR057667">
    <property type="entry name" value="HTH_SB"/>
</dbReference>
<dbReference type="InterPro" id="IPR036388">
    <property type="entry name" value="WH-like_DNA-bd_sf"/>
</dbReference>
<dbReference type="InterPro" id="IPR052338">
    <property type="entry name" value="Transposase_5"/>
</dbReference>
<dbReference type="Pfam" id="PF25787">
    <property type="entry name" value="HTH_SB"/>
    <property type="match status" value="1"/>
</dbReference>
<dbReference type="EMBL" id="JAUCMX010000011">
    <property type="protein sequence ID" value="KAK3531301.1"/>
    <property type="molecule type" value="Genomic_DNA"/>
</dbReference>
<dbReference type="InterPro" id="IPR038717">
    <property type="entry name" value="Tc1-like_DDE_dom"/>
</dbReference>
<dbReference type="GO" id="GO:0003677">
    <property type="term" value="F:DNA binding"/>
    <property type="evidence" value="ECO:0007669"/>
    <property type="project" value="InterPro"/>
</dbReference>
<evidence type="ECO:0000313" key="3">
    <source>
        <dbReference type="EMBL" id="KAK3531301.1"/>
    </source>
</evidence>
<dbReference type="InterPro" id="IPR009057">
    <property type="entry name" value="Homeodomain-like_sf"/>
</dbReference>
<dbReference type="InterPro" id="IPR043502">
    <property type="entry name" value="DNA/RNA_pol_sf"/>
</dbReference>
<dbReference type="Gene3D" id="3.30.420.10">
    <property type="entry name" value="Ribonuclease H-like superfamily/Ribonuclease H"/>
    <property type="match status" value="2"/>
</dbReference>
<dbReference type="PROSITE" id="PS50878">
    <property type="entry name" value="RT_POL"/>
    <property type="match status" value="1"/>
</dbReference>
<keyword evidence="1" id="KW-1133">Transmembrane helix</keyword>
<dbReference type="CDD" id="cd01650">
    <property type="entry name" value="RT_nLTR_like"/>
    <property type="match status" value="1"/>
</dbReference>
<dbReference type="Pfam" id="PF00078">
    <property type="entry name" value="RVT_1"/>
    <property type="match status" value="1"/>
</dbReference>
<evidence type="ECO:0000313" key="4">
    <source>
        <dbReference type="Proteomes" id="UP001274896"/>
    </source>
</evidence>
<dbReference type="Proteomes" id="UP001274896">
    <property type="component" value="Unassembled WGS sequence"/>
</dbReference>
<dbReference type="SUPFAM" id="SSF46689">
    <property type="entry name" value="Homeodomain-like"/>
    <property type="match status" value="2"/>
</dbReference>
<accession>A0AAE0V2U8</accession>
<dbReference type="GO" id="GO:0006313">
    <property type="term" value="P:DNA transposition"/>
    <property type="evidence" value="ECO:0007669"/>
    <property type="project" value="InterPro"/>
</dbReference>
<dbReference type="Pfam" id="PF13384">
    <property type="entry name" value="HTH_23"/>
    <property type="match status" value="1"/>
</dbReference>
<dbReference type="AlphaFoldDB" id="A0AAE0V2U8"/>
<dbReference type="Pfam" id="PF13358">
    <property type="entry name" value="DDE_3"/>
    <property type="match status" value="1"/>
</dbReference>
<dbReference type="InterPro" id="IPR002492">
    <property type="entry name" value="Transposase_Tc1-like"/>
</dbReference>
<dbReference type="Gene3D" id="1.10.10.10">
    <property type="entry name" value="Winged helix-like DNA-binding domain superfamily/Winged helix DNA-binding domain"/>
    <property type="match status" value="2"/>
</dbReference>
<dbReference type="PANTHER" id="PTHR23022:SF135">
    <property type="entry name" value="SI:DKEY-77F5.3"/>
    <property type="match status" value="1"/>
</dbReference>
<evidence type="ECO:0000256" key="1">
    <source>
        <dbReference type="SAM" id="Phobius"/>
    </source>
</evidence>